<comment type="caution">
    <text evidence="1">The sequence shown here is derived from an EMBL/GenBank/DDBJ whole genome shotgun (WGS) entry which is preliminary data.</text>
</comment>
<dbReference type="AlphaFoldDB" id="A0AAV4PR66"/>
<proteinExistence type="predicted"/>
<evidence type="ECO:0000313" key="1">
    <source>
        <dbReference type="EMBL" id="GIX98324.1"/>
    </source>
</evidence>
<dbReference type="InterPro" id="IPR036397">
    <property type="entry name" value="RNaseH_sf"/>
</dbReference>
<name>A0AAV4PR66_9ARAC</name>
<gene>
    <name evidence="1" type="primary">AVEN_98252_1</name>
    <name evidence="1" type="ORF">CDAR_186791</name>
</gene>
<dbReference type="Proteomes" id="UP001054837">
    <property type="component" value="Unassembled WGS sequence"/>
</dbReference>
<sequence>MDLTSKKRTRIVILSHHTSMTVRDITAAIGVGKFSISMIINQQNKFGTVSPKRNKCVAQIERDTAEHIREQDLNQTVKHSQKQRFGGYFTSSGPGSLIPVEGMMDSQDKTLPFMETFAGDNGVFQQDLASCHTSKLTTKYLQGKKLTILDSPGNSPDVKSHRKYVEHCKEACE</sequence>
<organism evidence="1 2">
    <name type="scientific">Caerostris darwini</name>
    <dbReference type="NCBI Taxonomy" id="1538125"/>
    <lineage>
        <taxon>Eukaryota</taxon>
        <taxon>Metazoa</taxon>
        <taxon>Ecdysozoa</taxon>
        <taxon>Arthropoda</taxon>
        <taxon>Chelicerata</taxon>
        <taxon>Arachnida</taxon>
        <taxon>Araneae</taxon>
        <taxon>Araneomorphae</taxon>
        <taxon>Entelegynae</taxon>
        <taxon>Araneoidea</taxon>
        <taxon>Araneidae</taxon>
        <taxon>Caerostris</taxon>
    </lineage>
</organism>
<evidence type="ECO:0000313" key="2">
    <source>
        <dbReference type="Proteomes" id="UP001054837"/>
    </source>
</evidence>
<reference evidence="1 2" key="1">
    <citation type="submission" date="2021-06" db="EMBL/GenBank/DDBJ databases">
        <title>Caerostris darwini draft genome.</title>
        <authorList>
            <person name="Kono N."/>
            <person name="Arakawa K."/>
        </authorList>
    </citation>
    <scope>NUCLEOTIDE SEQUENCE [LARGE SCALE GENOMIC DNA]</scope>
</reference>
<keyword evidence="2" id="KW-1185">Reference proteome</keyword>
<protein>
    <submittedName>
        <fullName evidence="1">DDE_3 domain-containing protein</fullName>
    </submittedName>
</protein>
<dbReference type="Gene3D" id="3.30.420.10">
    <property type="entry name" value="Ribonuclease H-like superfamily/Ribonuclease H"/>
    <property type="match status" value="1"/>
</dbReference>
<accession>A0AAV4PR66</accession>
<dbReference type="GO" id="GO:0003676">
    <property type="term" value="F:nucleic acid binding"/>
    <property type="evidence" value="ECO:0007669"/>
    <property type="project" value="InterPro"/>
</dbReference>
<dbReference type="EMBL" id="BPLQ01003141">
    <property type="protein sequence ID" value="GIX98324.1"/>
    <property type="molecule type" value="Genomic_DNA"/>
</dbReference>